<dbReference type="EMBL" id="LSDK01000080">
    <property type="protein sequence ID" value="KXB76032.1"/>
    <property type="molecule type" value="Genomic_DNA"/>
</dbReference>
<protein>
    <recommendedName>
        <fullName evidence="4">FAS1 domain-containing protein</fullName>
    </recommendedName>
</protein>
<dbReference type="Gene3D" id="2.30.180.10">
    <property type="entry name" value="FAS1 domain"/>
    <property type="match status" value="1"/>
</dbReference>
<evidence type="ECO:0008006" key="4">
    <source>
        <dbReference type="Google" id="ProtNLM"/>
    </source>
</evidence>
<name>A0A134B7Y1_9PORP</name>
<dbReference type="InterPro" id="IPR036378">
    <property type="entry name" value="FAS1_dom_sf"/>
</dbReference>
<reference evidence="3" key="1">
    <citation type="submission" date="2016-01" db="EMBL/GenBank/DDBJ databases">
        <authorList>
            <person name="Mitreva M."/>
            <person name="Pepin K.H."/>
            <person name="Mihindukulasuriya K.A."/>
            <person name="Fulton R."/>
            <person name="Fronick C."/>
            <person name="O'Laughlin M."/>
            <person name="Miner T."/>
            <person name="Herter B."/>
            <person name="Rosa B.A."/>
            <person name="Cordes M."/>
            <person name="Tomlinson C."/>
            <person name="Wollam A."/>
            <person name="Palsikar V.B."/>
            <person name="Mardis E.R."/>
            <person name="Wilson R.K."/>
        </authorList>
    </citation>
    <scope>NUCLEOTIDE SEQUENCE [LARGE SCALE GENOMIC DNA]</scope>
    <source>
        <strain evidence="3">KA00683</strain>
    </source>
</reference>
<comment type="caution">
    <text evidence="2">The sequence shown here is derived from an EMBL/GenBank/DDBJ whole genome shotgun (WGS) entry which is preliminary data.</text>
</comment>
<sequence>MRTIKHPIYLLALLVLSLFSSCTKYDFVETGKATSYHDTTMWEYFQTDSYNWSYLVYMTKRAGLEDLFQGTNTQYGPNITFLGITNHSIRRYLYRTYGINEDGTSPADAVDPSTLTDEETMKLIDRMSVATCRSIILDCVIPQEKLLLEDFPAGRKAADGSTIGTGGKTYTMASGKQLWLYTFRDTYAGVAGSGANRLHIVSPTTSISRDIASHDIQTRTGVVHSLQYDFTPTDF</sequence>
<keyword evidence="1" id="KW-0732">Signal</keyword>
<proteinExistence type="predicted"/>
<evidence type="ECO:0000313" key="3">
    <source>
        <dbReference type="Proteomes" id="UP000070224"/>
    </source>
</evidence>
<dbReference type="Proteomes" id="UP000070224">
    <property type="component" value="Unassembled WGS sequence"/>
</dbReference>
<evidence type="ECO:0000313" key="2">
    <source>
        <dbReference type="EMBL" id="KXB76032.1"/>
    </source>
</evidence>
<accession>A0A134B7Y1</accession>
<feature type="chain" id="PRO_5007462194" description="FAS1 domain-containing protein" evidence="1">
    <location>
        <begin position="25"/>
        <end position="235"/>
    </location>
</feature>
<keyword evidence="3" id="KW-1185">Reference proteome</keyword>
<dbReference type="PATRIC" id="fig|322095.3.peg.1179"/>
<dbReference type="RefSeq" id="WP_009432668.1">
    <property type="nucleotide sequence ID" value="NZ_KQ960446.1"/>
</dbReference>
<dbReference type="STRING" id="322095.HMPREF3185_01194"/>
<feature type="signal peptide" evidence="1">
    <location>
        <begin position="1"/>
        <end position="24"/>
    </location>
</feature>
<organism evidence="2 3">
    <name type="scientific">Porphyromonas somerae</name>
    <dbReference type="NCBI Taxonomy" id="322095"/>
    <lineage>
        <taxon>Bacteria</taxon>
        <taxon>Pseudomonadati</taxon>
        <taxon>Bacteroidota</taxon>
        <taxon>Bacteroidia</taxon>
        <taxon>Bacteroidales</taxon>
        <taxon>Porphyromonadaceae</taxon>
        <taxon>Porphyromonas</taxon>
    </lineage>
</organism>
<gene>
    <name evidence="2" type="ORF">HMPREF3185_01194</name>
</gene>
<dbReference type="AlphaFoldDB" id="A0A134B7Y1"/>
<evidence type="ECO:0000256" key="1">
    <source>
        <dbReference type="SAM" id="SignalP"/>
    </source>
</evidence>
<dbReference type="PROSITE" id="PS51257">
    <property type="entry name" value="PROKAR_LIPOPROTEIN"/>
    <property type="match status" value="1"/>
</dbReference>